<proteinExistence type="predicted"/>
<dbReference type="RefSeq" id="WP_167806103.1">
    <property type="nucleotide sequence ID" value="NZ_JAAVMB010000001.1"/>
</dbReference>
<dbReference type="EMBL" id="JAAVMB010000001">
    <property type="protein sequence ID" value="NKC66767.1"/>
    <property type="molecule type" value="Genomic_DNA"/>
</dbReference>
<organism evidence="1 2">
    <name type="scientific">Vagococcus fluvialis</name>
    <dbReference type="NCBI Taxonomy" id="2738"/>
    <lineage>
        <taxon>Bacteria</taxon>
        <taxon>Bacillati</taxon>
        <taxon>Bacillota</taxon>
        <taxon>Bacilli</taxon>
        <taxon>Lactobacillales</taxon>
        <taxon>Enterococcaceae</taxon>
        <taxon>Vagococcus</taxon>
    </lineage>
</organism>
<accession>A0A7X6D6R8</accession>
<protein>
    <submittedName>
        <fullName evidence="1">Uncharacterized protein</fullName>
    </submittedName>
</protein>
<name>A0A7X6D6R8_9ENTE</name>
<comment type="caution">
    <text evidence="1">The sequence shown here is derived from an EMBL/GenBank/DDBJ whole genome shotgun (WGS) entry which is preliminary data.</text>
</comment>
<dbReference type="Proteomes" id="UP000521358">
    <property type="component" value="Unassembled WGS sequence"/>
</dbReference>
<reference evidence="1 2" key="1">
    <citation type="submission" date="2020-03" db="EMBL/GenBank/DDBJ databases">
        <title>Bacterial samples isolated from urine from healthy bovine heifers (Gyr breed).</title>
        <authorList>
            <person name="Giannattasio-Ferraz S."/>
            <person name="Maskeri L."/>
            <person name="Penido A."/>
            <person name="Barbosa-Stancioli E.F."/>
            <person name="Putonti C."/>
        </authorList>
    </citation>
    <scope>NUCLEOTIDE SEQUENCE [LARGE SCALE GENOMIC DNA]</scope>
    <source>
        <strain evidence="1 2">UFMG-H7</strain>
    </source>
</reference>
<evidence type="ECO:0000313" key="1">
    <source>
        <dbReference type="EMBL" id="NKC66767.1"/>
    </source>
</evidence>
<sequence length="67" mass="8066">MKMGGIEVPESRIEQFGMVELPEFCDVKGHEKINFWLYKDEVICPRCESEKREKQRLRKNIDRSLHE</sequence>
<gene>
    <name evidence="1" type="ORF">HED35_01575</name>
</gene>
<evidence type="ECO:0000313" key="2">
    <source>
        <dbReference type="Proteomes" id="UP000521358"/>
    </source>
</evidence>
<dbReference type="AlphaFoldDB" id="A0A7X6D6R8"/>